<dbReference type="Gene3D" id="2.60.40.10">
    <property type="entry name" value="Immunoglobulins"/>
    <property type="match status" value="2"/>
</dbReference>
<sequence>MEQVSLTSYADAPGCICDFYVVVDETESVSGAEVALEIEEVEQGFRFEYWFQLKDEDDNAITDGYEDDKQAEAANKQVLSLKKSGIVSLYFKSIVVDKPSSIRNNLVVVNGSIIVKNNSDAGVKLIPFTARVCNSVLECDTSQLVFYKCIPREVYHNEFTVWNRSEIGLEFQCVSDDPEHIYLEIEDADEVWVNACGPITVPGYSHKRVRATYTPSIAGDFKYSLLVENLHNKSNHERINVHTKVNVEPDVDASECLLIRDSQNGSQIQSVTFDDTLIGNTVSKRLWVKNITNRELECDISSSSGYVFFSFPDHGRGADDEDEDEDEEEEEEGDEDEEEEEEGGGGKAGDDQRGNPEEDTVTDDPKRSDLNTGSDEGSEVSSQTGSKREQDGIGVDEEGKADMESESRTQKPDDNAKKEKHGPLYRKVNNELQRMQREGNKGKRKRVDRIKSTALVLPPGMEKTIVVSYLPTGRTKDSTEEKSQIYQLRRLDFLLNFSTVTIPASVRTCRSGIHLRTRELNFGDCNIGSLKTKLVTVSNICDLPISIKLHLQSKVVSVFVENRDEKLVGGDVLEGLINLPTRSSKVLTVCFLARKVNLNYEKKLLFESADRHETLLIKASNMDSHNIIYHSLFYNLISRARNFPKEVLQGQKAQTFTATGTNNLSKIDFGEIVCNTGCLRSFDVQNITDKTIKLRFSTSSRRVNCYSLESILIDTSRDTDDKLGEANFTKVWVSRHKGTESFDDSFIDRGDGSRKQRLQHLVHAEMGDCAGTDDEGGGLDSVVPLVVRRKLAKTTSDSNRPRSGTQGVDEPSSLDGTSDPPYRYDSPHPLSITQPVLDGGDPNFVDAQRSPDQNDKSEMIYERIAVAPTASAQKDQINGGDVRNNSPWMTDGRRRAGTDDGVKTINWNWLCEEFERPQKLYFSGMEPKEETLIVRQAEYRINSLERALQGVAPLDILVVPPKACIQIGVVMFPYPESEDTQKKNEFTGKFRSVTEHVWIEQLDLDSEDMERIKHIHLWGRVTDEEVKLEKRELPVVAKVAKSIMSFAQRHINFGQVKLPCHPYVKTLYLNNESALPLLYKIRKSGSFSSGFLKLIRNAVGMVRPYGTKAIQFEFHPTMPGKIDEKLTVCNVSNESSSTEIRIKAHVIRPQRFKVDTTDLQFTCDSATSNIEVLAIRNTYHKPCEFAVKPIGDMDPYRLRFSSFASSTKKPPEVGEEIEHLQHKLRIAETKNQIKKMKTLRAKLAELHTQGSTPQQDHTRLMSLPDGGAKLVIEPDATARLKVQSYRIAGVDSKQKNITGLIEIFPIKNKEAVRQIPVHILDNFVESSQDNLPCSVTIPVLASSTTTSNPGVLGRKRSSASQHSTSTVEVPYPIERPRTPTLIKAYRPGGTGPNPTSPITLSSSSAKFSANTPEKKGSRVTSTTPRKKTLLISSPSSASGGTNAHSNAGSIGSSGTSRPIIDFDVTPKVYDCGAITYDKQYLSFTIKIKNRSKRVPMPCKFQISYDETSRICQVDEICETKIEMRTNTLKGGRKSKVIKIQFGSVSKTVMVKYNVMYIHFLDLDKQFEGSLQTLDCGYCYVVPGKAPRPTPIRFKNVFNSPLVISAVSNLKRQIYIYSDENMSEPMHEVPIAVGQVYTAWVGIEPRLLEDSSRILSGGIQFLMKEVFTCTVKFKATVGFSQWRVSPELLDLGLANTFLESRSSLVIHNETKLMPLRFKVYSPDSPALRILNVGPDVTIESGQDKVIEVEFKASLLFEAGYRGLLSQEIRFRNMINDEEKVVVLRTLIPPPSLAEFAIFDTVELQPIFANDWGVVMGSEPTGRTIKNPYSDRALRIKRIPQESDVCRFCVRFDLGAGGVEDEVIVPPLKDVTIRISAENEQQLEGGTDRVELLQQFTVNDEVALVLKLLGEVKRFHLDLAERSIDVGKVLNDTKHRFIIKVKNACPELYLRVELENMENIGEGCVEYDPQLGEIILDIHFIARDNESSTVPISGVLLVYNMLNPMDNRTLPLQGELASKVVDAPTELIFPDLTIPAPSSEDLLQCNEWFTLSNTFGEDIECTFETYVFEEWAMYVTASVMLRVSNVEVSTVKLVDAETSDIRVALMPIHGARLPVGEYNDKEIGKLRIIANGIQCEVALCVSMFAGKTFSLSTSKLVFYTKEIQPGVLTLSRKSLDEAFWVKNLSKRTNLKIRIITQCIDIGSDNVLHLEGSTPSHIVIPDCNSSEWEIAPEKSARVATRLVTCTSSGSGPTQKTISSTEFPSSIGVLEIVDVDSPDTKQRITITIHRLSNEEDSDDGGAEQELELIEQAYNQYDLKPATNIVVPPRVVTPFMECETELANGKDTIQTSHSAGNLPDLNASSRPGTPTNGDITTLVDKPSGVLNLRGCTPVSGSPSRFEINVGQREYGSGIVEWEIDIENISARAVEFELFMVDSADCQWLELSKSNGVLSSEHDFYSIQLKLSTDSFGGFFTYLVLFEKVHFDVKVIRIHMNVIATSLAAMPATSSLRRGSVALIPPETREKQLFSVSVAGMDCALSETGPSIDMGTLVTGCICNSFSFVLKNESTLALSFVLTHNAPERGSIRFVVDPTSSIELQKFVIPPTCQQRIYLVVLPCIEFNGISDMKVTIACDNIKKYAMSVALRSLCVESVLDVFECINNQENTLHYQVTEYDMTADQTCVFRVENKLDTPLRGLYLTNMSNNFQMLVENDEALVHESSGAMSPYCCQMAPGEVLIIKIGFFEKARKIKENSSTTTKLGHIFISADHGDGNFEKRHLVFRCSRVHRWMGAFTGNRRHQLEEQIVRFIKAIFGSGGQPMQPAMMHDVSVITDMLTYSASQLFVERFVYNLAVLLYTVALKECKESSQFLKRELAKFLSCVPYHDPTISCLLNLRKS</sequence>
<feature type="region of interest" description="Disordered" evidence="1">
    <location>
        <begin position="1344"/>
        <end position="1367"/>
    </location>
</feature>
<dbReference type="EMBL" id="HBHK01003139">
    <property type="protein sequence ID" value="CAD9666807.1"/>
    <property type="molecule type" value="Transcribed_RNA"/>
</dbReference>
<gene>
    <name evidence="2" type="ORF">QSP1433_LOCUS1853</name>
</gene>
<feature type="region of interest" description="Disordered" evidence="1">
    <location>
        <begin position="792"/>
        <end position="856"/>
    </location>
</feature>
<organism evidence="2">
    <name type="scientific">Mucochytrium quahogii</name>
    <dbReference type="NCBI Taxonomy" id="96639"/>
    <lineage>
        <taxon>Eukaryota</taxon>
        <taxon>Sar</taxon>
        <taxon>Stramenopiles</taxon>
        <taxon>Bigyra</taxon>
        <taxon>Labyrinthulomycetes</taxon>
        <taxon>Thraustochytrida</taxon>
        <taxon>Thraustochytriidae</taxon>
        <taxon>Mucochytrium</taxon>
    </lineage>
</organism>
<feature type="compositionally biased region" description="Polar residues" evidence="1">
    <location>
        <begin position="1430"/>
        <end position="1456"/>
    </location>
</feature>
<feature type="compositionally biased region" description="Polar residues" evidence="1">
    <location>
        <begin position="1358"/>
        <end position="1367"/>
    </location>
</feature>
<protein>
    <submittedName>
        <fullName evidence="2">Uncharacterized protein</fullName>
    </submittedName>
</protein>
<dbReference type="PANTHER" id="PTHR39211">
    <property type="entry name" value="CHROMOSOME 7, WHOLE GENOME SHOTGUN SEQUENCE"/>
    <property type="match status" value="1"/>
</dbReference>
<reference evidence="2" key="1">
    <citation type="submission" date="2021-01" db="EMBL/GenBank/DDBJ databases">
        <authorList>
            <person name="Corre E."/>
            <person name="Pelletier E."/>
            <person name="Niang G."/>
            <person name="Scheremetjew M."/>
            <person name="Finn R."/>
            <person name="Kale V."/>
            <person name="Holt S."/>
            <person name="Cochrane G."/>
            <person name="Meng A."/>
            <person name="Brown T."/>
            <person name="Cohen L."/>
        </authorList>
    </citation>
    <scope>NUCLEOTIDE SEQUENCE</scope>
    <source>
        <strain evidence="2">NY070348D</strain>
    </source>
</reference>
<dbReference type="PANTHER" id="PTHR39211:SF1">
    <property type="entry name" value="ABNORMAL SPINDLE-LIKE MICROCEPHALY-ASSOCIATED PROTEIN ASH DOMAIN-CONTAINING PROTEIN"/>
    <property type="match status" value="1"/>
</dbReference>
<feature type="compositionally biased region" description="Polar residues" evidence="1">
    <location>
        <begin position="793"/>
        <end position="806"/>
    </location>
</feature>
<dbReference type="InterPro" id="IPR013783">
    <property type="entry name" value="Ig-like_fold"/>
</dbReference>
<feature type="compositionally biased region" description="Polar residues" evidence="1">
    <location>
        <begin position="1392"/>
        <end position="1411"/>
    </location>
</feature>
<evidence type="ECO:0000256" key="1">
    <source>
        <dbReference type="SAM" id="MobiDB-lite"/>
    </source>
</evidence>
<evidence type="ECO:0000313" key="2">
    <source>
        <dbReference type="EMBL" id="CAD9666807.1"/>
    </source>
</evidence>
<feature type="region of interest" description="Disordered" evidence="1">
    <location>
        <begin position="870"/>
        <end position="897"/>
    </location>
</feature>
<feature type="compositionally biased region" description="Acidic residues" evidence="1">
    <location>
        <begin position="319"/>
        <end position="343"/>
    </location>
</feature>
<feature type="region of interest" description="Disordered" evidence="1">
    <location>
        <begin position="311"/>
        <end position="425"/>
    </location>
</feature>
<feature type="region of interest" description="Disordered" evidence="1">
    <location>
        <begin position="1385"/>
        <end position="1456"/>
    </location>
</feature>
<feature type="region of interest" description="Disordered" evidence="1">
    <location>
        <begin position="2344"/>
        <end position="2365"/>
    </location>
</feature>
<feature type="compositionally biased region" description="Polar residues" evidence="1">
    <location>
        <begin position="370"/>
        <end position="385"/>
    </location>
</feature>
<feature type="compositionally biased region" description="Basic and acidic residues" evidence="1">
    <location>
        <begin position="386"/>
        <end position="417"/>
    </location>
</feature>
<proteinExistence type="predicted"/>
<name>A0A7S2W589_9STRA</name>
<accession>A0A7S2W589</accession>